<organism evidence="4 5">
    <name type="scientific">Rhodocytophaga aerolata</name>
    <dbReference type="NCBI Taxonomy" id="455078"/>
    <lineage>
        <taxon>Bacteria</taxon>
        <taxon>Pseudomonadati</taxon>
        <taxon>Bacteroidota</taxon>
        <taxon>Cytophagia</taxon>
        <taxon>Cytophagales</taxon>
        <taxon>Rhodocytophagaceae</taxon>
        <taxon>Rhodocytophaga</taxon>
    </lineage>
</organism>
<keyword evidence="5" id="KW-1185">Reference proteome</keyword>
<dbReference type="PANTHER" id="PTHR31005">
    <property type="entry name" value="DUF4139 DOMAIN-CONTAINING PROTEIN"/>
    <property type="match status" value="1"/>
</dbReference>
<dbReference type="NCBIfam" id="TIGR02231">
    <property type="entry name" value="mucoidy inhibitor MuiA family protein"/>
    <property type="match status" value="2"/>
</dbReference>
<gene>
    <name evidence="4" type="ORF">Q0590_22640</name>
</gene>
<name>A0ABT8RAI3_9BACT</name>
<evidence type="ECO:0000259" key="3">
    <source>
        <dbReference type="Pfam" id="PF13600"/>
    </source>
</evidence>
<evidence type="ECO:0000259" key="2">
    <source>
        <dbReference type="Pfam" id="PF13598"/>
    </source>
</evidence>
<feature type="chain" id="PRO_5045329919" evidence="1">
    <location>
        <begin position="20"/>
        <end position="629"/>
    </location>
</feature>
<dbReference type="Gene3D" id="2.60.40.1120">
    <property type="entry name" value="Carboxypeptidase-like, regulatory domain"/>
    <property type="match status" value="1"/>
</dbReference>
<dbReference type="RefSeq" id="WP_302039893.1">
    <property type="nucleotide sequence ID" value="NZ_JAUKPO010000016.1"/>
</dbReference>
<dbReference type="Proteomes" id="UP001168528">
    <property type="component" value="Unassembled WGS sequence"/>
</dbReference>
<keyword evidence="1" id="KW-0732">Signal</keyword>
<dbReference type="InterPro" id="IPR008969">
    <property type="entry name" value="CarboxyPept-like_regulatory"/>
</dbReference>
<proteinExistence type="predicted"/>
<dbReference type="Pfam" id="PF13600">
    <property type="entry name" value="DUF4140"/>
    <property type="match status" value="1"/>
</dbReference>
<dbReference type="Pfam" id="PF13715">
    <property type="entry name" value="CarbopepD_reg_2"/>
    <property type="match status" value="1"/>
</dbReference>
<dbReference type="InterPro" id="IPR025554">
    <property type="entry name" value="DUF4140"/>
</dbReference>
<accession>A0ABT8RAI3</accession>
<evidence type="ECO:0000313" key="5">
    <source>
        <dbReference type="Proteomes" id="UP001168528"/>
    </source>
</evidence>
<feature type="domain" description="DUF4139" evidence="2">
    <location>
        <begin position="217"/>
        <end position="622"/>
    </location>
</feature>
<evidence type="ECO:0000313" key="4">
    <source>
        <dbReference type="EMBL" id="MDO1449092.1"/>
    </source>
</evidence>
<dbReference type="EMBL" id="JAUKPO010000016">
    <property type="protein sequence ID" value="MDO1449092.1"/>
    <property type="molecule type" value="Genomic_DNA"/>
</dbReference>
<dbReference type="InterPro" id="IPR037291">
    <property type="entry name" value="DUF4139"/>
</dbReference>
<dbReference type="InterPro" id="IPR011935">
    <property type="entry name" value="CHP02231"/>
</dbReference>
<protein>
    <submittedName>
        <fullName evidence="4">Mucoidy inhibitor MuiA family protein</fullName>
    </submittedName>
</protein>
<reference evidence="4" key="1">
    <citation type="submission" date="2023-07" db="EMBL/GenBank/DDBJ databases">
        <title>The genome sequence of Rhodocytophaga aerolata KACC 12507.</title>
        <authorList>
            <person name="Zhang X."/>
        </authorList>
    </citation>
    <scope>NUCLEOTIDE SEQUENCE</scope>
    <source>
        <strain evidence="4">KACC 12507</strain>
    </source>
</reference>
<dbReference type="SUPFAM" id="SSF49464">
    <property type="entry name" value="Carboxypeptidase regulatory domain-like"/>
    <property type="match status" value="1"/>
</dbReference>
<sequence length="629" mass="70101">MRKCYLLLVLAFFYHTLLAETPRKTVNTSIDKVTVFLTGAQVTRTGNTTIQPGTTTLLFSNIAPNIQTQSIQVSSEGNFTVLSVVYQLNYLQQQEKNQEIDRLSKIKISLQDRLDVENSLLNVYAQEEQVLQANKAIGGEQQGVNINDLKQAADFYRTRLSEIKLKQLEIGKTIRSLTEQMSITDKQLNALHAQPDQPTGEIVVTVSSKTVVQAKFAVSYLVNQAGWHPTYDIRVKNISNPISLVYKANVFQQSGEDWNNVKLTISTGNPQEGGTKPVLTPWQLSFFHPHATTYATMVAPAMAGVNIRQIRGRITASDGNGLPGVNIQIKGSTVGTSTDANGNYILTIPANSSTVVYSFIGYHTLESPIHSPVMNFTLQEDITSLNEVVITGYGVSRGLAGKIAGVVTKKKDQEEASIPVNATMVRNQTQATFSIDYPYTIPTDGKQYTVDMKEYSVPADYEYYCTPKLDPDAFLMAKITNWDEYNLLEGEANLFFEGTFLGKSLLDVQTFTDTLQLSLGRDKNIVVSRTKLPNFTTKQFIGANKKEARAFEINIRNKKAQPITLIVEDQFPVSTNKDIEVTRLESSQATVEEETGKLTWQVKINPAQQKKLTVSYEVKYPKKERVLLE</sequence>
<dbReference type="PANTHER" id="PTHR31005:SF8">
    <property type="entry name" value="DUF4139 DOMAIN-CONTAINING PROTEIN"/>
    <property type="match status" value="1"/>
</dbReference>
<evidence type="ECO:0000256" key="1">
    <source>
        <dbReference type="SAM" id="SignalP"/>
    </source>
</evidence>
<feature type="domain" description="DUF4140" evidence="3">
    <location>
        <begin position="33"/>
        <end position="129"/>
    </location>
</feature>
<comment type="caution">
    <text evidence="4">The sequence shown here is derived from an EMBL/GenBank/DDBJ whole genome shotgun (WGS) entry which is preliminary data.</text>
</comment>
<dbReference type="Pfam" id="PF13598">
    <property type="entry name" value="DUF4139"/>
    <property type="match status" value="1"/>
</dbReference>
<feature type="signal peptide" evidence="1">
    <location>
        <begin position="1"/>
        <end position="19"/>
    </location>
</feature>